<gene>
    <name evidence="2" type="ORF">KP79_PYT23792</name>
</gene>
<evidence type="ECO:0000313" key="3">
    <source>
        <dbReference type="Proteomes" id="UP000242188"/>
    </source>
</evidence>
<dbReference type="AlphaFoldDB" id="A0A210QZV6"/>
<reference evidence="2 3" key="1">
    <citation type="journal article" date="2017" name="Nat. Ecol. Evol.">
        <title>Scallop genome provides insights into evolution of bilaterian karyotype and development.</title>
        <authorList>
            <person name="Wang S."/>
            <person name="Zhang J."/>
            <person name="Jiao W."/>
            <person name="Li J."/>
            <person name="Xun X."/>
            <person name="Sun Y."/>
            <person name="Guo X."/>
            <person name="Huan P."/>
            <person name="Dong B."/>
            <person name="Zhang L."/>
            <person name="Hu X."/>
            <person name="Sun X."/>
            <person name="Wang J."/>
            <person name="Zhao C."/>
            <person name="Wang Y."/>
            <person name="Wang D."/>
            <person name="Huang X."/>
            <person name="Wang R."/>
            <person name="Lv J."/>
            <person name="Li Y."/>
            <person name="Zhang Z."/>
            <person name="Liu B."/>
            <person name="Lu W."/>
            <person name="Hui Y."/>
            <person name="Liang J."/>
            <person name="Zhou Z."/>
            <person name="Hou R."/>
            <person name="Li X."/>
            <person name="Liu Y."/>
            <person name="Li H."/>
            <person name="Ning X."/>
            <person name="Lin Y."/>
            <person name="Zhao L."/>
            <person name="Xing Q."/>
            <person name="Dou J."/>
            <person name="Li Y."/>
            <person name="Mao J."/>
            <person name="Guo H."/>
            <person name="Dou H."/>
            <person name="Li T."/>
            <person name="Mu C."/>
            <person name="Jiang W."/>
            <person name="Fu Q."/>
            <person name="Fu X."/>
            <person name="Miao Y."/>
            <person name="Liu J."/>
            <person name="Yu Q."/>
            <person name="Li R."/>
            <person name="Liao H."/>
            <person name="Li X."/>
            <person name="Kong Y."/>
            <person name="Jiang Z."/>
            <person name="Chourrout D."/>
            <person name="Li R."/>
            <person name="Bao Z."/>
        </authorList>
    </citation>
    <scope>NUCLEOTIDE SEQUENCE [LARGE SCALE GENOMIC DNA]</scope>
    <source>
        <strain evidence="2 3">PY_sf001</strain>
    </source>
</reference>
<keyword evidence="3" id="KW-1185">Reference proteome</keyword>
<evidence type="ECO:0000313" key="2">
    <source>
        <dbReference type="EMBL" id="OWF54257.1"/>
    </source>
</evidence>
<comment type="caution">
    <text evidence="2">The sequence shown here is derived from an EMBL/GenBank/DDBJ whole genome shotgun (WGS) entry which is preliminary data.</text>
</comment>
<name>A0A210QZV6_MIZYE</name>
<organism evidence="2 3">
    <name type="scientific">Mizuhopecten yessoensis</name>
    <name type="common">Japanese scallop</name>
    <name type="synonym">Patinopecten yessoensis</name>
    <dbReference type="NCBI Taxonomy" id="6573"/>
    <lineage>
        <taxon>Eukaryota</taxon>
        <taxon>Metazoa</taxon>
        <taxon>Spiralia</taxon>
        <taxon>Lophotrochozoa</taxon>
        <taxon>Mollusca</taxon>
        <taxon>Bivalvia</taxon>
        <taxon>Autobranchia</taxon>
        <taxon>Pteriomorphia</taxon>
        <taxon>Pectinida</taxon>
        <taxon>Pectinoidea</taxon>
        <taxon>Pectinidae</taxon>
        <taxon>Mizuhopecten</taxon>
    </lineage>
</organism>
<protein>
    <submittedName>
        <fullName evidence="2">Uncharacterized protein</fullName>
    </submittedName>
</protein>
<keyword evidence="1" id="KW-0812">Transmembrane</keyword>
<keyword evidence="1" id="KW-1133">Transmembrane helix</keyword>
<sequence length="113" mass="12233">MLHKRTEDTVYTESISSASVKAALRSIKIMKVMSIVWGCVTLLLLSALYLEVEAHSCYADGPSCVDRGGECDSEGGICFMLPPVFDGEVRCCCTVTDDCAGVPKSSMMKKIEL</sequence>
<dbReference type="EMBL" id="NEDP02001125">
    <property type="protein sequence ID" value="OWF54257.1"/>
    <property type="molecule type" value="Genomic_DNA"/>
</dbReference>
<feature type="transmembrane region" description="Helical" evidence="1">
    <location>
        <begin position="29"/>
        <end position="50"/>
    </location>
</feature>
<keyword evidence="1" id="KW-0472">Membrane</keyword>
<accession>A0A210QZV6</accession>
<evidence type="ECO:0000256" key="1">
    <source>
        <dbReference type="SAM" id="Phobius"/>
    </source>
</evidence>
<dbReference type="Proteomes" id="UP000242188">
    <property type="component" value="Unassembled WGS sequence"/>
</dbReference>
<proteinExistence type="predicted"/>